<accession>F8D591</accession>
<feature type="compositionally biased region" description="Acidic residues" evidence="1">
    <location>
        <begin position="293"/>
        <end position="305"/>
    </location>
</feature>
<keyword evidence="2" id="KW-0812">Transmembrane</keyword>
<keyword evidence="2" id="KW-0472">Membrane</keyword>
<dbReference type="HOGENOM" id="CLU_048695_1_0_2"/>
<feature type="domain" description="DUF7345" evidence="4">
    <location>
        <begin position="28"/>
        <end position="170"/>
    </location>
</feature>
<dbReference type="eggNOG" id="arCOG00381">
    <property type="taxonomic scope" value="Archaea"/>
</dbReference>
<dbReference type="STRING" id="797210.Halxa_1822"/>
<evidence type="ECO:0000313" key="5">
    <source>
        <dbReference type="EMBL" id="AEH36450.1"/>
    </source>
</evidence>
<dbReference type="Pfam" id="PF24034">
    <property type="entry name" value="DUF7343"/>
    <property type="match status" value="1"/>
</dbReference>
<dbReference type="Proteomes" id="UP000006794">
    <property type="component" value="Chromosome"/>
</dbReference>
<dbReference type="EMBL" id="CP002839">
    <property type="protein sequence ID" value="AEH36450.1"/>
    <property type="molecule type" value="Genomic_DNA"/>
</dbReference>
<feature type="compositionally biased region" description="Polar residues" evidence="1">
    <location>
        <begin position="1"/>
        <end position="15"/>
    </location>
</feature>
<organism evidence="5 6">
    <name type="scientific">Halopiger xanaduensis (strain DSM 18323 / JCM 14033 / SH-6)</name>
    <dbReference type="NCBI Taxonomy" id="797210"/>
    <lineage>
        <taxon>Archaea</taxon>
        <taxon>Methanobacteriati</taxon>
        <taxon>Methanobacteriota</taxon>
        <taxon>Stenosarchaea group</taxon>
        <taxon>Halobacteria</taxon>
        <taxon>Halobacteriales</taxon>
        <taxon>Natrialbaceae</taxon>
        <taxon>Halopiger</taxon>
    </lineage>
</organism>
<feature type="region of interest" description="Disordered" evidence="1">
    <location>
        <begin position="1"/>
        <end position="20"/>
    </location>
</feature>
<evidence type="ECO:0008006" key="7">
    <source>
        <dbReference type="Google" id="ProtNLM"/>
    </source>
</evidence>
<reference evidence="5 6" key="1">
    <citation type="journal article" date="2012" name="Stand. Genomic Sci.">
        <title>Complete genome sequence of Halopiger xanaduensis type strain (SH-6(T)).</title>
        <authorList>
            <person name="Anderson I."/>
            <person name="Tindall B.J."/>
            <person name="Rohde M."/>
            <person name="Lucas S."/>
            <person name="Han J."/>
            <person name="Lapidus A."/>
            <person name="Cheng J.F."/>
            <person name="Goodwin L."/>
            <person name="Pitluck S."/>
            <person name="Peters L."/>
            <person name="Pati A."/>
            <person name="Mikhailova N."/>
            <person name="Pagani I."/>
            <person name="Teshima H."/>
            <person name="Han C."/>
            <person name="Tapia R."/>
            <person name="Land M."/>
            <person name="Woyke T."/>
            <person name="Klenk H.P."/>
            <person name="Kyrpides N."/>
            <person name="Ivanova N."/>
        </authorList>
    </citation>
    <scope>NUCLEOTIDE SEQUENCE [LARGE SCALE GENOMIC DNA]</scope>
    <source>
        <strain evidence="6">DSM 18323 / JCM 14033 / SH-6</strain>
    </source>
</reference>
<keyword evidence="6" id="KW-1185">Reference proteome</keyword>
<dbReference type="Pfam" id="PF24036">
    <property type="entry name" value="DUF7345"/>
    <property type="match status" value="1"/>
</dbReference>
<dbReference type="InterPro" id="IPR055769">
    <property type="entry name" value="DUF7345"/>
</dbReference>
<feature type="domain" description="DUF7343" evidence="3">
    <location>
        <begin position="305"/>
        <end position="366"/>
    </location>
</feature>
<proteinExistence type="predicted"/>
<name>F8D591_HALXS</name>
<evidence type="ECO:0000259" key="4">
    <source>
        <dbReference type="Pfam" id="PF24036"/>
    </source>
</evidence>
<sequence>MSTSSPASVQSQTETPLPAADPKQIIRLNVSSNGDVRWEIESRFLIADDDDVATFREFADAVRTGRINTGYDVQLFERYVTQAETVTDREMELRNAGWDEPQIREPESNDLNNGTRIGVITYSVTWTNFATVDDDRIYFGEALQTPDEDTESWLPLYDDQRLVIEPPQNYALETPSSLTWNGPHQFEEEELEIVFLRGPAGPQSMFPGSVWLAGSALGILIAAGIGGYFAYRYAARSERFDLPIDRIPLLERGQSHASETKTRSGSELVGSGGESASGSSADSTAAAAQTQLEYEEPDDDIDPELLSDEERVQRMLKRNGGRMKQAAIVNETGWSNAKVSQLLSQMDDDGEIEKLRIGRENLITLPEVDPTEVD</sequence>
<protein>
    <recommendedName>
        <fullName evidence="7">HTH iclR-type domain-containing protein</fullName>
    </recommendedName>
</protein>
<dbReference type="InterPro" id="IPR055767">
    <property type="entry name" value="DUF7343"/>
</dbReference>
<feature type="compositionally biased region" description="Low complexity" evidence="1">
    <location>
        <begin position="276"/>
        <end position="288"/>
    </location>
</feature>
<dbReference type="AlphaFoldDB" id="F8D591"/>
<feature type="region of interest" description="Disordered" evidence="1">
    <location>
        <begin position="253"/>
        <end position="305"/>
    </location>
</feature>
<evidence type="ECO:0000256" key="1">
    <source>
        <dbReference type="SAM" id="MobiDB-lite"/>
    </source>
</evidence>
<evidence type="ECO:0000313" key="6">
    <source>
        <dbReference type="Proteomes" id="UP000006794"/>
    </source>
</evidence>
<evidence type="ECO:0000259" key="3">
    <source>
        <dbReference type="Pfam" id="PF24034"/>
    </source>
</evidence>
<feature type="transmembrane region" description="Helical" evidence="2">
    <location>
        <begin position="210"/>
        <end position="231"/>
    </location>
</feature>
<evidence type="ECO:0000256" key="2">
    <source>
        <dbReference type="SAM" id="Phobius"/>
    </source>
</evidence>
<gene>
    <name evidence="5" type="ordered locus">Halxa_1822</name>
</gene>
<dbReference type="KEGG" id="hxa:Halxa_1822"/>
<keyword evidence="2" id="KW-1133">Transmembrane helix</keyword>